<gene>
    <name evidence="2" type="ORF">J6I90_07180</name>
    <name evidence="3" type="ORF">J6I92_04125</name>
</gene>
<keyword evidence="4" id="KW-1185">Reference proteome</keyword>
<proteinExistence type="predicted"/>
<name>A0AAW7R060_9GAMM</name>
<feature type="chain" id="PRO_5043599972" evidence="1">
    <location>
        <begin position="25"/>
        <end position="159"/>
    </location>
</feature>
<dbReference type="PROSITE" id="PS51257">
    <property type="entry name" value="PROKAR_LIPOPROTEIN"/>
    <property type="match status" value="1"/>
</dbReference>
<comment type="caution">
    <text evidence="2">The sequence shown here is derived from an EMBL/GenBank/DDBJ whole genome shotgun (WGS) entry which is preliminary data.</text>
</comment>
<dbReference type="Proteomes" id="UP001169491">
    <property type="component" value="Unassembled WGS sequence"/>
</dbReference>
<reference evidence="4 5" key="1">
    <citation type="submission" date="2021-03" db="EMBL/GenBank/DDBJ databases">
        <title>Pseudidiomarina terrestris, a new bacterium isolated from saline soil.</title>
        <authorList>
            <person name="Galisteo C."/>
            <person name="De La Haba R."/>
            <person name="Sanchez-Porro C."/>
            <person name="Ventosa A."/>
        </authorList>
    </citation>
    <scope>NUCLEOTIDE SEQUENCE [LARGE SCALE GENOMIC DNA]</scope>
    <source>
        <strain evidence="2 5">1APP75-32.1</strain>
        <strain evidence="4">1APR75-15</strain>
        <strain evidence="3">1ASR75-15</strain>
    </source>
</reference>
<evidence type="ECO:0000313" key="2">
    <source>
        <dbReference type="EMBL" id="MDN7124658.1"/>
    </source>
</evidence>
<dbReference type="Proteomes" id="UP001169492">
    <property type="component" value="Unassembled WGS sequence"/>
</dbReference>
<dbReference type="RefSeq" id="WP_301774549.1">
    <property type="nucleotide sequence ID" value="NZ_JAGGJB010000003.1"/>
</dbReference>
<protein>
    <submittedName>
        <fullName evidence="2">Uncharacterized protein</fullName>
    </submittedName>
</protein>
<evidence type="ECO:0000313" key="3">
    <source>
        <dbReference type="EMBL" id="MDN7129051.1"/>
    </source>
</evidence>
<feature type="signal peptide" evidence="1">
    <location>
        <begin position="1"/>
        <end position="24"/>
    </location>
</feature>
<evidence type="ECO:0000313" key="5">
    <source>
        <dbReference type="Proteomes" id="UP001169492"/>
    </source>
</evidence>
<keyword evidence="1" id="KW-0732">Signal</keyword>
<dbReference type="EMBL" id="JAGGJC010000001">
    <property type="protein sequence ID" value="MDN7129051.1"/>
    <property type="molecule type" value="Genomic_DNA"/>
</dbReference>
<accession>A0AAW7R060</accession>
<organism evidence="2 5">
    <name type="scientific">Pseudidiomarina terrestris</name>
    <dbReference type="NCBI Taxonomy" id="2820060"/>
    <lineage>
        <taxon>Bacteria</taxon>
        <taxon>Pseudomonadati</taxon>
        <taxon>Pseudomonadota</taxon>
        <taxon>Gammaproteobacteria</taxon>
        <taxon>Alteromonadales</taxon>
        <taxon>Idiomarinaceae</taxon>
        <taxon>Pseudidiomarina</taxon>
    </lineage>
</organism>
<dbReference type="AlphaFoldDB" id="A0AAW7R060"/>
<sequence>MAKLNGLFLPLFAALGLLVGCSPATVSDDSALQRVQQVNLMHLPNADWKVSEGTLQLSFCRNKINDALLATEEDLNRWRLVQEPSALPQRRQRGLAELAALYSEHGVLLWQEWGTVSSQSYRVATAREKPMPSLLDALARLGRDKRICFSALDSSSEEN</sequence>
<evidence type="ECO:0000313" key="4">
    <source>
        <dbReference type="Proteomes" id="UP001169491"/>
    </source>
</evidence>
<evidence type="ECO:0000256" key="1">
    <source>
        <dbReference type="SAM" id="SignalP"/>
    </source>
</evidence>
<dbReference type="EMBL" id="JAGGJB010000003">
    <property type="protein sequence ID" value="MDN7124658.1"/>
    <property type="molecule type" value="Genomic_DNA"/>
</dbReference>